<evidence type="ECO:0000313" key="3">
    <source>
        <dbReference type="EMBL" id="KAI6652251.1"/>
    </source>
</evidence>
<keyword evidence="1" id="KW-0175">Coiled coil</keyword>
<evidence type="ECO:0000256" key="2">
    <source>
        <dbReference type="SAM" id="MobiDB-lite"/>
    </source>
</evidence>
<feature type="region of interest" description="Disordered" evidence="2">
    <location>
        <begin position="139"/>
        <end position="166"/>
    </location>
</feature>
<proteinExistence type="predicted"/>
<evidence type="ECO:0000256" key="1">
    <source>
        <dbReference type="SAM" id="Coils"/>
    </source>
</evidence>
<dbReference type="AlphaFoldDB" id="A0AAV7JTI3"/>
<feature type="coiled-coil region" evidence="1">
    <location>
        <begin position="32"/>
        <end position="92"/>
    </location>
</feature>
<comment type="caution">
    <text evidence="3">The sequence shown here is derived from an EMBL/GenBank/DDBJ whole genome shotgun (WGS) entry which is preliminary data.</text>
</comment>
<gene>
    <name evidence="3" type="ORF">LOD99_7268</name>
</gene>
<protein>
    <submittedName>
        <fullName evidence="3">Uncharacterized protein</fullName>
    </submittedName>
</protein>
<accession>A0AAV7JTI3</accession>
<dbReference type="Proteomes" id="UP001165289">
    <property type="component" value="Unassembled WGS sequence"/>
</dbReference>
<sequence>MSVISNLNALTHDFLCQRTKLEQVVIERNKIKARYEDKFEVMEQVINELKQQLQHKRDSLTNKRVAVFQEKIHCLEEENDMLHEKLWRLKRRYVDKSVSTDELDGKNYTAEQVATSLNLKYDFSEKDNFSEGFEYSDNKNYKHTRHGQKGNFSSLSADSNDNSDTEVSDLLNEWKHKSIVLAEQKQQLAAKLQQLEDERRSESSSSGHVPEIPSKSFKYTDSNSTNFTPSMTIYRHDDEVFLPTTSNCPESTPLTEVTALESKCAGLPQHNDINASCLARRDVSRHCSSLDSLLPLNGRTVELFNSDDSYDPEMGLLNEHLYNLPDHKLTPAVRENLIHIRLTKYGDDVLTQSAPGRISLMNFVRDGGYAADEREETEAIDSFNFLKDLSEVSSEQGVYSSDGSP</sequence>
<organism evidence="3 4">
    <name type="scientific">Oopsacas minuta</name>
    <dbReference type="NCBI Taxonomy" id="111878"/>
    <lineage>
        <taxon>Eukaryota</taxon>
        <taxon>Metazoa</taxon>
        <taxon>Porifera</taxon>
        <taxon>Hexactinellida</taxon>
        <taxon>Hexasterophora</taxon>
        <taxon>Lyssacinosida</taxon>
        <taxon>Leucopsacidae</taxon>
        <taxon>Oopsacas</taxon>
    </lineage>
</organism>
<reference evidence="3 4" key="1">
    <citation type="journal article" date="2023" name="BMC Biol.">
        <title>The compact genome of the sponge Oopsacas minuta (Hexactinellida) is lacking key metazoan core genes.</title>
        <authorList>
            <person name="Santini S."/>
            <person name="Schenkelaars Q."/>
            <person name="Jourda C."/>
            <person name="Duchesne M."/>
            <person name="Belahbib H."/>
            <person name="Rocher C."/>
            <person name="Selva M."/>
            <person name="Riesgo A."/>
            <person name="Vervoort M."/>
            <person name="Leys S.P."/>
            <person name="Kodjabachian L."/>
            <person name="Le Bivic A."/>
            <person name="Borchiellini C."/>
            <person name="Claverie J.M."/>
            <person name="Renard E."/>
        </authorList>
    </citation>
    <scope>NUCLEOTIDE SEQUENCE [LARGE SCALE GENOMIC DNA]</scope>
    <source>
        <strain evidence="3">SPO-2</strain>
    </source>
</reference>
<keyword evidence="4" id="KW-1185">Reference proteome</keyword>
<evidence type="ECO:0000313" key="4">
    <source>
        <dbReference type="Proteomes" id="UP001165289"/>
    </source>
</evidence>
<dbReference type="EMBL" id="JAKMXF010000299">
    <property type="protein sequence ID" value="KAI6652251.1"/>
    <property type="molecule type" value="Genomic_DNA"/>
</dbReference>
<feature type="region of interest" description="Disordered" evidence="2">
    <location>
        <begin position="191"/>
        <end position="220"/>
    </location>
</feature>
<name>A0AAV7JTI3_9METZ</name>
<feature type="compositionally biased region" description="Low complexity" evidence="2">
    <location>
        <begin position="151"/>
        <end position="160"/>
    </location>
</feature>